<dbReference type="GO" id="GO:0071949">
    <property type="term" value="F:FAD binding"/>
    <property type="evidence" value="ECO:0007669"/>
    <property type="project" value="TreeGrafter"/>
</dbReference>
<dbReference type="InterPro" id="IPR002872">
    <property type="entry name" value="Proline_DH_dom"/>
</dbReference>
<dbReference type="InterPro" id="IPR029041">
    <property type="entry name" value="FAD-linked_oxidoreductase-like"/>
</dbReference>
<comment type="catalytic activity">
    <reaction evidence="5">
        <text>L-proline + a quinone = (S)-1-pyrroline-5-carboxylate + a quinol + H(+)</text>
        <dbReference type="Rhea" id="RHEA:23784"/>
        <dbReference type="ChEBI" id="CHEBI:15378"/>
        <dbReference type="ChEBI" id="CHEBI:17388"/>
        <dbReference type="ChEBI" id="CHEBI:24646"/>
        <dbReference type="ChEBI" id="CHEBI:60039"/>
        <dbReference type="ChEBI" id="CHEBI:132124"/>
        <dbReference type="EC" id="1.5.5.2"/>
    </reaction>
</comment>
<dbReference type="EC" id="1.5.5.2" evidence="5"/>
<keyword evidence="5" id="KW-0285">Flavoprotein</keyword>
<evidence type="ECO:0000259" key="7">
    <source>
        <dbReference type="Pfam" id="PF01619"/>
    </source>
</evidence>
<sequence>MACGLGRVPCRLLQRSLNYHQRYLPHSYGLWKGSKPRPSSTSSSSSPSPFSPPPPSAGSSRRGGTAALTTTTTASTVGSNNNNSNDNKVLDEYGHPYVDLSFNNATEAYRSKSNFELIRALLVFNLCTVRILVDKNKELLKWARRILGKTLFTKLMKATFYGQFVAGEDQDDIRPTIEKNMKFGVKSILDYSVEKDLSSEEAKKAEMESCTSDMPSGELQDPEIKRYRAHEEFGDRREKVFEARTYFYKDEADCDENMNIFLNCIDAVSGATDGSGFAAIKLTALGRPQLLLQMSEVLVSTRAMFDKIAGTDVDILLRSFSQKDLRRSLKGMGIPMSRDETKKWFTFLDSGQDGEVDLLDWDNLLEVSMSLHKVFNRVNVKTGEAESLITALTEEEENQMKNMLYRINKIAKYAKQQGVRVMIDAEQTYFQPAISRLAMEIMRKFNKDRAVIFNTYQCYLKATLNNIIIDLDLSRKEDFYFGAKLVRGAYMEQERERAKTLGYDDPICDSFEHTTENYYNVLNEVMRTIQKRDRGKVSVMVASHNEETVKYTVEAMKAHGIKPADRLICFGQLLGMCDQVSFPMGQAGYSVYKYVPYGPVEDVIPYLSRRAQENRGILKKVKKEKQLLFSELRNRILRGKFIYRPTPPVPPA</sequence>
<feature type="compositionally biased region" description="Low complexity" evidence="6">
    <location>
        <begin position="36"/>
        <end position="48"/>
    </location>
</feature>
<comment type="similarity">
    <text evidence="2 5">Belongs to the proline oxidase family.</text>
</comment>
<feature type="domain" description="Proline dehydrogenase" evidence="7">
    <location>
        <begin position="364"/>
        <end position="622"/>
    </location>
</feature>
<dbReference type="SUPFAM" id="SSF47473">
    <property type="entry name" value="EF-hand"/>
    <property type="match status" value="1"/>
</dbReference>
<comment type="pathway">
    <text evidence="1">Amino-acid degradation; L-proline degradation into L-glutamate; L-glutamate from L-proline: step 1/2.</text>
</comment>
<dbReference type="GO" id="GO:0004657">
    <property type="term" value="F:proline dehydrogenase activity"/>
    <property type="evidence" value="ECO:0007669"/>
    <property type="project" value="UniProtKB-EC"/>
</dbReference>
<dbReference type="Proteomes" id="UP001162480">
    <property type="component" value="Chromosome 30"/>
</dbReference>
<gene>
    <name evidence="8" type="ORF">OCTVUL_1B010175</name>
</gene>
<evidence type="ECO:0000256" key="3">
    <source>
        <dbReference type="ARBA" id="ARBA00023002"/>
    </source>
</evidence>
<organism evidence="8 9">
    <name type="scientific">Octopus vulgaris</name>
    <name type="common">Common octopus</name>
    <dbReference type="NCBI Taxonomy" id="6645"/>
    <lineage>
        <taxon>Eukaryota</taxon>
        <taxon>Metazoa</taxon>
        <taxon>Spiralia</taxon>
        <taxon>Lophotrochozoa</taxon>
        <taxon>Mollusca</taxon>
        <taxon>Cephalopoda</taxon>
        <taxon>Coleoidea</taxon>
        <taxon>Octopodiformes</taxon>
        <taxon>Octopoda</taxon>
        <taxon>Incirrata</taxon>
        <taxon>Octopodidae</taxon>
        <taxon>Octopus</taxon>
    </lineage>
</organism>
<comment type="cofactor">
    <cofactor evidence="5">
        <name>FAD</name>
        <dbReference type="ChEBI" id="CHEBI:57692"/>
    </cofactor>
</comment>
<evidence type="ECO:0000256" key="6">
    <source>
        <dbReference type="SAM" id="MobiDB-lite"/>
    </source>
</evidence>
<dbReference type="GO" id="GO:0005739">
    <property type="term" value="C:mitochondrion"/>
    <property type="evidence" value="ECO:0007669"/>
    <property type="project" value="TreeGrafter"/>
</dbReference>
<dbReference type="InterPro" id="IPR015659">
    <property type="entry name" value="Proline_oxidase"/>
</dbReference>
<keyword evidence="9" id="KW-1185">Reference proteome</keyword>
<name>A0AA36FM23_OCTVU</name>
<keyword evidence="5" id="KW-0274">FAD</keyword>
<reference evidence="8" key="1">
    <citation type="submission" date="2023-08" db="EMBL/GenBank/DDBJ databases">
        <authorList>
            <person name="Alioto T."/>
            <person name="Alioto T."/>
            <person name="Gomez Garrido J."/>
        </authorList>
    </citation>
    <scope>NUCLEOTIDE SEQUENCE</scope>
</reference>
<dbReference type="EMBL" id="OX597843">
    <property type="protein sequence ID" value="CAI9744201.1"/>
    <property type="molecule type" value="Genomic_DNA"/>
</dbReference>
<dbReference type="GO" id="GO:0010133">
    <property type="term" value="P:L-proline catabolic process to L-glutamate"/>
    <property type="evidence" value="ECO:0007669"/>
    <property type="project" value="TreeGrafter"/>
</dbReference>
<dbReference type="AlphaFoldDB" id="A0AA36FM23"/>
<accession>A0AA36FM23</accession>
<dbReference type="FunFam" id="3.20.20.220:FF:000012">
    <property type="entry name" value="Proline dehydrogenase"/>
    <property type="match status" value="1"/>
</dbReference>
<dbReference type="PANTHER" id="PTHR13914">
    <property type="entry name" value="PROLINE OXIDASE"/>
    <property type="match status" value="1"/>
</dbReference>
<keyword evidence="4 5" id="KW-0642">Proline metabolism</keyword>
<evidence type="ECO:0000256" key="2">
    <source>
        <dbReference type="ARBA" id="ARBA00005869"/>
    </source>
</evidence>
<protein>
    <recommendedName>
        <fullName evidence="5">Proline dehydrogenase</fullName>
        <ecNumber evidence="5">1.5.5.2</ecNumber>
    </recommendedName>
</protein>
<dbReference type="Pfam" id="PF01619">
    <property type="entry name" value="Pro_dh"/>
    <property type="match status" value="1"/>
</dbReference>
<comment type="function">
    <text evidence="5">Converts proline to delta-1-pyrroline-5-carboxylate.</text>
</comment>
<evidence type="ECO:0000256" key="5">
    <source>
        <dbReference type="RuleBase" id="RU364054"/>
    </source>
</evidence>
<feature type="region of interest" description="Disordered" evidence="6">
    <location>
        <begin position="30"/>
        <end position="66"/>
    </location>
</feature>
<proteinExistence type="inferred from homology"/>
<keyword evidence="3 5" id="KW-0560">Oxidoreductase</keyword>
<dbReference type="SUPFAM" id="SSF51730">
    <property type="entry name" value="FAD-linked oxidoreductase"/>
    <property type="match status" value="1"/>
</dbReference>
<dbReference type="PANTHER" id="PTHR13914:SF0">
    <property type="entry name" value="PROLINE DEHYDROGENASE 1, MITOCHONDRIAL"/>
    <property type="match status" value="1"/>
</dbReference>
<evidence type="ECO:0000256" key="1">
    <source>
        <dbReference type="ARBA" id="ARBA00004739"/>
    </source>
</evidence>
<evidence type="ECO:0000313" key="9">
    <source>
        <dbReference type="Proteomes" id="UP001162480"/>
    </source>
</evidence>
<evidence type="ECO:0000313" key="8">
    <source>
        <dbReference type="EMBL" id="CAI9744201.1"/>
    </source>
</evidence>
<dbReference type="InterPro" id="IPR011992">
    <property type="entry name" value="EF-hand-dom_pair"/>
</dbReference>
<evidence type="ECO:0000256" key="4">
    <source>
        <dbReference type="ARBA" id="ARBA00023062"/>
    </source>
</evidence>
<dbReference type="Gene3D" id="3.20.20.220">
    <property type="match status" value="2"/>
</dbReference>
<feature type="compositionally biased region" description="Low complexity" evidence="6">
    <location>
        <begin position="57"/>
        <end position="66"/>
    </location>
</feature>